<comment type="caution">
    <text evidence="1">The sequence shown here is derived from an EMBL/GenBank/DDBJ whole genome shotgun (WGS) entry which is preliminary data.</text>
</comment>
<keyword evidence="2" id="KW-1185">Reference proteome</keyword>
<dbReference type="RefSeq" id="WP_302722085.1">
    <property type="nucleotide sequence ID" value="NZ_JAULRU010000428.1"/>
</dbReference>
<evidence type="ECO:0000313" key="1">
    <source>
        <dbReference type="EMBL" id="MDX6851156.1"/>
    </source>
</evidence>
<dbReference type="Pfam" id="PF01663">
    <property type="entry name" value="Phosphodiest"/>
    <property type="match status" value="1"/>
</dbReference>
<organism evidence="1 2">
    <name type="scientific">Gilvimarinus gilvus</name>
    <dbReference type="NCBI Taxonomy" id="3058038"/>
    <lineage>
        <taxon>Bacteria</taxon>
        <taxon>Pseudomonadati</taxon>
        <taxon>Pseudomonadota</taxon>
        <taxon>Gammaproteobacteria</taxon>
        <taxon>Cellvibrionales</taxon>
        <taxon>Cellvibrionaceae</taxon>
        <taxon>Gilvimarinus</taxon>
    </lineage>
</organism>
<protein>
    <submittedName>
        <fullName evidence="1">Alkaline phosphatase family protein</fullName>
    </submittedName>
</protein>
<dbReference type="SUPFAM" id="SSF53649">
    <property type="entry name" value="Alkaline phosphatase-like"/>
    <property type="match status" value="1"/>
</dbReference>
<dbReference type="Proteomes" id="UP001273505">
    <property type="component" value="Unassembled WGS sequence"/>
</dbReference>
<proteinExistence type="predicted"/>
<gene>
    <name evidence="1" type="ORF">SCD92_17390</name>
</gene>
<dbReference type="InterPro" id="IPR017850">
    <property type="entry name" value="Alkaline_phosphatase_core_sf"/>
</dbReference>
<name>A0ABU4S411_9GAMM</name>
<dbReference type="InterPro" id="IPR002591">
    <property type="entry name" value="Phosphodiest/P_Trfase"/>
</dbReference>
<dbReference type="EMBL" id="JAXAFO010000041">
    <property type="protein sequence ID" value="MDX6851156.1"/>
    <property type="molecule type" value="Genomic_DNA"/>
</dbReference>
<sequence>MQRTVVLNVVGLTRNLLGEHTPNINTLARQQCTDIKPVTPAVTCSAQATYLTGKRPSEHGIVANGWYFRDQNEVWLWRQSNKLIQAPKIWDMGRARNADFTCSNTFWWYAMATGADYTLTPRPLYCADGKKLPDCYTFPLELRDTLTEKLGTFPLFHFWGPATSVKSSRWIADAAMHVEREHQPTLQLVYLPHLDYCLQKFGPDGDIGKDLKEIDDLVGDLLTFFKAQGCNVILLSEYGIQPVNRPVHPNRILRDAGKLSLKVDLGREYLDFDTCRAFAMSDHQISHIYVQKPEDTAEIKALFEQTPGVAKVLEGAERAEYGLDHERAGELILLAEADSWFTYYYWNDENRAPDFAHQVEIHKKPGFDPCEMFFDPRLKFPKLKAARKVLQKKLGFRYVLDVISTDASQIKGSHGVSDGSEYSTPILMSSRPDLLPRGKLDATEVCELILQHIFNEVSPNVADVEATAIADKEPEETIDMSRKKDD</sequence>
<dbReference type="PANTHER" id="PTHR10151">
    <property type="entry name" value="ECTONUCLEOTIDE PYROPHOSPHATASE/PHOSPHODIESTERASE"/>
    <property type="match status" value="1"/>
</dbReference>
<accession>A0ABU4S411</accession>
<dbReference type="PANTHER" id="PTHR10151:SF120">
    <property type="entry name" value="BIS(5'-ADENOSYL)-TRIPHOSPHATASE"/>
    <property type="match status" value="1"/>
</dbReference>
<reference evidence="1 2" key="1">
    <citation type="submission" date="2023-11" db="EMBL/GenBank/DDBJ databases">
        <title>Gilvimarinus fulvus sp. nov., isolated from the surface of Kelp.</title>
        <authorList>
            <person name="Sun Y.Y."/>
            <person name="Gong Y."/>
            <person name="Du Z.J."/>
        </authorList>
    </citation>
    <scope>NUCLEOTIDE SEQUENCE [LARGE SCALE GENOMIC DNA]</scope>
    <source>
        <strain evidence="1 2">SDUM040013</strain>
    </source>
</reference>
<evidence type="ECO:0000313" key="2">
    <source>
        <dbReference type="Proteomes" id="UP001273505"/>
    </source>
</evidence>
<dbReference type="Gene3D" id="3.40.720.10">
    <property type="entry name" value="Alkaline Phosphatase, subunit A"/>
    <property type="match status" value="1"/>
</dbReference>
<dbReference type="CDD" id="cd16018">
    <property type="entry name" value="Enpp"/>
    <property type="match status" value="1"/>
</dbReference>